<evidence type="ECO:0000313" key="2">
    <source>
        <dbReference type="Proteomes" id="UP000534286"/>
    </source>
</evidence>
<sequence>MSMRPVDMRLHRASSGDSEWLQAVLDRVGRGSGSRAGLEPDGMLALRREWGR</sequence>
<reference evidence="1 2" key="1">
    <citation type="submission" date="2020-08" db="EMBL/GenBank/DDBJ databases">
        <title>Sequencing the genomes of 1000 actinobacteria strains.</title>
        <authorList>
            <person name="Klenk H.-P."/>
        </authorList>
    </citation>
    <scope>NUCLEOTIDE SEQUENCE [LARGE SCALE GENOMIC DNA]</scope>
    <source>
        <strain evidence="1 2">DSM 43023</strain>
    </source>
</reference>
<dbReference type="Proteomes" id="UP000534286">
    <property type="component" value="Unassembled WGS sequence"/>
</dbReference>
<gene>
    <name evidence="1" type="ORF">FHR32_005382</name>
</gene>
<dbReference type="AlphaFoldDB" id="A0A7W7RZB2"/>
<organism evidence="1 2">
    <name type="scientific">Streptosporangium album</name>
    <dbReference type="NCBI Taxonomy" id="47479"/>
    <lineage>
        <taxon>Bacteria</taxon>
        <taxon>Bacillati</taxon>
        <taxon>Actinomycetota</taxon>
        <taxon>Actinomycetes</taxon>
        <taxon>Streptosporangiales</taxon>
        <taxon>Streptosporangiaceae</taxon>
        <taxon>Streptosporangium</taxon>
    </lineage>
</organism>
<proteinExistence type="predicted"/>
<name>A0A7W7RZB2_9ACTN</name>
<evidence type="ECO:0000313" key="1">
    <source>
        <dbReference type="EMBL" id="MBB4941005.1"/>
    </source>
</evidence>
<accession>A0A7W7RZB2</accession>
<dbReference type="EMBL" id="JACHJU010000002">
    <property type="protein sequence ID" value="MBB4941005.1"/>
    <property type="molecule type" value="Genomic_DNA"/>
</dbReference>
<keyword evidence="2" id="KW-1185">Reference proteome</keyword>
<protein>
    <submittedName>
        <fullName evidence="1">Uncharacterized protein</fullName>
    </submittedName>
</protein>
<comment type="caution">
    <text evidence="1">The sequence shown here is derived from an EMBL/GenBank/DDBJ whole genome shotgun (WGS) entry which is preliminary data.</text>
</comment>